<dbReference type="SUPFAM" id="SSF51126">
    <property type="entry name" value="Pectin lyase-like"/>
    <property type="match status" value="1"/>
</dbReference>
<name>U5CX11_AMBTC</name>
<evidence type="ECO:0000256" key="8">
    <source>
        <dbReference type="RuleBase" id="RU361169"/>
    </source>
</evidence>
<protein>
    <recommendedName>
        <fullName evidence="11">Pectate lyase superfamily protein domain-containing protein</fullName>
    </recommendedName>
</protein>
<dbReference type="PANTHER" id="PTHR31375">
    <property type="match status" value="1"/>
</dbReference>
<proteinExistence type="inferred from homology"/>
<dbReference type="Gene3D" id="2.160.20.10">
    <property type="entry name" value="Single-stranded right-handed beta-helix, Pectin lyase-like"/>
    <property type="match status" value="1"/>
</dbReference>
<keyword evidence="10" id="KW-1185">Reference proteome</keyword>
<dbReference type="HOGENOM" id="CLU_140606_0_0_1"/>
<comment type="subcellular location">
    <subcellularLocation>
        <location evidence="1">Secreted</location>
        <location evidence="1">Cell wall</location>
    </subcellularLocation>
</comment>
<keyword evidence="4" id="KW-0964">Secreted</keyword>
<dbReference type="GO" id="GO:0004650">
    <property type="term" value="F:polygalacturonase activity"/>
    <property type="evidence" value="ECO:0007669"/>
    <property type="project" value="InterPro"/>
</dbReference>
<dbReference type="GO" id="GO:0071555">
    <property type="term" value="P:cell wall organization"/>
    <property type="evidence" value="ECO:0007669"/>
    <property type="project" value="UniProtKB-KW"/>
</dbReference>
<comment type="similarity">
    <text evidence="2 8">Belongs to the glycosyl hydrolase 28 family.</text>
</comment>
<evidence type="ECO:0000256" key="7">
    <source>
        <dbReference type="ARBA" id="ARBA00023316"/>
    </source>
</evidence>
<dbReference type="eggNOG" id="ENOG502SS9A">
    <property type="taxonomic scope" value="Eukaryota"/>
</dbReference>
<dbReference type="Gramene" id="ERM96100">
    <property type="protein sequence ID" value="ERM96100"/>
    <property type="gene ID" value="AMTR_s04606p00004600"/>
</dbReference>
<dbReference type="OMA" id="SEICACS"/>
<accession>U5CX11</accession>
<dbReference type="AlphaFoldDB" id="U5CX11"/>
<evidence type="ECO:0000256" key="4">
    <source>
        <dbReference type="ARBA" id="ARBA00022525"/>
    </source>
</evidence>
<evidence type="ECO:0000313" key="9">
    <source>
        <dbReference type="EMBL" id="ERM96100.1"/>
    </source>
</evidence>
<evidence type="ECO:0000256" key="6">
    <source>
        <dbReference type="ARBA" id="ARBA00023295"/>
    </source>
</evidence>
<evidence type="ECO:0000256" key="2">
    <source>
        <dbReference type="ARBA" id="ARBA00008834"/>
    </source>
</evidence>
<dbReference type="GO" id="GO:0005975">
    <property type="term" value="P:carbohydrate metabolic process"/>
    <property type="evidence" value="ECO:0007669"/>
    <property type="project" value="InterPro"/>
</dbReference>
<organism evidence="9 10">
    <name type="scientific">Amborella trichopoda</name>
    <dbReference type="NCBI Taxonomy" id="13333"/>
    <lineage>
        <taxon>Eukaryota</taxon>
        <taxon>Viridiplantae</taxon>
        <taxon>Streptophyta</taxon>
        <taxon>Embryophyta</taxon>
        <taxon>Tracheophyta</taxon>
        <taxon>Spermatophyta</taxon>
        <taxon>Magnoliopsida</taxon>
        <taxon>Amborellales</taxon>
        <taxon>Amborellaceae</taxon>
        <taxon>Amborella</taxon>
    </lineage>
</organism>
<gene>
    <name evidence="9" type="ORF">AMTR_s04606p00004600</name>
</gene>
<keyword evidence="7" id="KW-0961">Cell wall biogenesis/degradation</keyword>
<reference evidence="10" key="1">
    <citation type="journal article" date="2013" name="Science">
        <title>The Amborella genome and the evolution of flowering plants.</title>
        <authorList>
            <consortium name="Amborella Genome Project"/>
        </authorList>
    </citation>
    <scope>NUCLEOTIDE SEQUENCE [LARGE SCALE GENOMIC DNA]</scope>
</reference>
<evidence type="ECO:0008006" key="11">
    <source>
        <dbReference type="Google" id="ProtNLM"/>
    </source>
</evidence>
<dbReference type="EMBL" id="KI397224">
    <property type="protein sequence ID" value="ERM96100.1"/>
    <property type="molecule type" value="Genomic_DNA"/>
</dbReference>
<dbReference type="Pfam" id="PF00295">
    <property type="entry name" value="Glyco_hydro_28"/>
    <property type="match status" value="1"/>
</dbReference>
<keyword evidence="5 8" id="KW-0378">Hydrolase</keyword>
<dbReference type="InterPro" id="IPR012334">
    <property type="entry name" value="Pectin_lyas_fold"/>
</dbReference>
<evidence type="ECO:0000256" key="5">
    <source>
        <dbReference type="ARBA" id="ARBA00022801"/>
    </source>
</evidence>
<evidence type="ECO:0000256" key="3">
    <source>
        <dbReference type="ARBA" id="ARBA00022512"/>
    </source>
</evidence>
<evidence type="ECO:0000313" key="10">
    <source>
        <dbReference type="Proteomes" id="UP000017836"/>
    </source>
</evidence>
<dbReference type="Proteomes" id="UP000017836">
    <property type="component" value="Unassembled WGS sequence"/>
</dbReference>
<sequence length="159" mass="16863">MEKARDHLFLILSFSFSFLFSGMAHGSYVVTRFGAQADGISDDSQAFLDAWASACGSFVPATVYVPPGNYLLFPTTFQGPCKNSDIRFKIDGRLVASGRYTVYADAGFWVKFEGVNGVTIDGGLLEARGAVLWACKASSGNCPSGATVSEICACSLSLA</sequence>
<keyword evidence="3" id="KW-0134">Cell wall</keyword>
<dbReference type="InterPro" id="IPR011050">
    <property type="entry name" value="Pectin_lyase_fold/virulence"/>
</dbReference>
<dbReference type="InterPro" id="IPR000743">
    <property type="entry name" value="Glyco_hydro_28"/>
</dbReference>
<evidence type="ECO:0000256" key="1">
    <source>
        <dbReference type="ARBA" id="ARBA00004191"/>
    </source>
</evidence>
<keyword evidence="6 8" id="KW-0326">Glycosidase</keyword>